<evidence type="ECO:0000256" key="6">
    <source>
        <dbReference type="SAM" id="MobiDB-lite"/>
    </source>
</evidence>
<evidence type="ECO:0000313" key="9">
    <source>
        <dbReference type="EMBL" id="QDU62465.1"/>
    </source>
</evidence>
<dbReference type="PANTHER" id="PTHR43289">
    <property type="entry name" value="MITOGEN-ACTIVATED PROTEIN KINASE KINASE KINASE 20-RELATED"/>
    <property type="match status" value="1"/>
</dbReference>
<evidence type="ECO:0000256" key="2">
    <source>
        <dbReference type="ARBA" id="ARBA00022741"/>
    </source>
</evidence>
<proteinExistence type="predicted"/>
<dbReference type="GO" id="GO:0005524">
    <property type="term" value="F:ATP binding"/>
    <property type="evidence" value="ECO:0007669"/>
    <property type="project" value="UniProtKB-UniRule"/>
</dbReference>
<dbReference type="InterPro" id="IPR011009">
    <property type="entry name" value="Kinase-like_dom_sf"/>
</dbReference>
<accession>A0A518B662</accession>
<keyword evidence="10" id="KW-1185">Reference proteome</keyword>
<dbReference type="Gene3D" id="1.10.510.10">
    <property type="entry name" value="Transferase(Phosphotransferase) domain 1"/>
    <property type="match status" value="1"/>
</dbReference>
<evidence type="ECO:0000256" key="4">
    <source>
        <dbReference type="ARBA" id="ARBA00022840"/>
    </source>
</evidence>
<dbReference type="PROSITE" id="PS50011">
    <property type="entry name" value="PROTEIN_KINASE_DOM"/>
    <property type="match status" value="1"/>
</dbReference>
<dbReference type="InterPro" id="IPR000719">
    <property type="entry name" value="Prot_kinase_dom"/>
</dbReference>
<dbReference type="PROSITE" id="PS00107">
    <property type="entry name" value="PROTEIN_KINASE_ATP"/>
    <property type="match status" value="1"/>
</dbReference>
<gene>
    <name evidence="9" type="primary">prkC_9</name>
    <name evidence="9" type="ORF">Pan216_33320</name>
</gene>
<feature type="binding site" evidence="5">
    <location>
        <position position="159"/>
    </location>
    <ligand>
        <name>ATP</name>
        <dbReference type="ChEBI" id="CHEBI:30616"/>
    </ligand>
</feature>
<evidence type="ECO:0000256" key="7">
    <source>
        <dbReference type="SAM" id="Phobius"/>
    </source>
</evidence>
<dbReference type="SUPFAM" id="SSF56112">
    <property type="entry name" value="Protein kinase-like (PK-like)"/>
    <property type="match status" value="1"/>
</dbReference>
<dbReference type="InterPro" id="IPR017441">
    <property type="entry name" value="Protein_kinase_ATP_BS"/>
</dbReference>
<dbReference type="EC" id="2.7.11.1" evidence="9"/>
<dbReference type="Pfam" id="PF00069">
    <property type="entry name" value="Pkinase"/>
    <property type="match status" value="1"/>
</dbReference>
<reference evidence="9 10" key="1">
    <citation type="submission" date="2019-02" db="EMBL/GenBank/DDBJ databases">
        <title>Deep-cultivation of Planctomycetes and their phenomic and genomic characterization uncovers novel biology.</title>
        <authorList>
            <person name="Wiegand S."/>
            <person name="Jogler M."/>
            <person name="Boedeker C."/>
            <person name="Pinto D."/>
            <person name="Vollmers J."/>
            <person name="Rivas-Marin E."/>
            <person name="Kohn T."/>
            <person name="Peeters S.H."/>
            <person name="Heuer A."/>
            <person name="Rast P."/>
            <person name="Oberbeckmann S."/>
            <person name="Bunk B."/>
            <person name="Jeske O."/>
            <person name="Meyerdierks A."/>
            <person name="Storesund J.E."/>
            <person name="Kallscheuer N."/>
            <person name="Luecker S."/>
            <person name="Lage O.M."/>
            <person name="Pohl T."/>
            <person name="Merkel B.J."/>
            <person name="Hornburger P."/>
            <person name="Mueller R.-W."/>
            <person name="Bruemmer F."/>
            <person name="Labrenz M."/>
            <person name="Spormann A.M."/>
            <person name="Op den Camp H."/>
            <person name="Overmann J."/>
            <person name="Amann R."/>
            <person name="Jetten M.S.M."/>
            <person name="Mascher T."/>
            <person name="Medema M.H."/>
            <person name="Devos D.P."/>
            <person name="Kaster A.-K."/>
            <person name="Ovreas L."/>
            <person name="Rohde M."/>
            <person name="Galperin M.Y."/>
            <person name="Jogler C."/>
        </authorList>
    </citation>
    <scope>NUCLEOTIDE SEQUENCE [LARGE SCALE GENOMIC DNA]</scope>
    <source>
        <strain evidence="9 10">Pan216</strain>
    </source>
</reference>
<evidence type="ECO:0000256" key="5">
    <source>
        <dbReference type="PROSITE-ProRule" id="PRU10141"/>
    </source>
</evidence>
<dbReference type="KEGG" id="knv:Pan216_33320"/>
<dbReference type="InterPro" id="IPR008271">
    <property type="entry name" value="Ser/Thr_kinase_AS"/>
</dbReference>
<feature type="region of interest" description="Disordered" evidence="6">
    <location>
        <begin position="520"/>
        <end position="547"/>
    </location>
</feature>
<keyword evidence="3 9" id="KW-0418">Kinase</keyword>
<dbReference type="Proteomes" id="UP000317093">
    <property type="component" value="Chromosome"/>
</dbReference>
<dbReference type="RefSeq" id="WP_145259238.1">
    <property type="nucleotide sequence ID" value="NZ_CP036279.1"/>
</dbReference>
<keyword evidence="7" id="KW-0812">Transmembrane</keyword>
<name>A0A518B662_9BACT</name>
<keyword evidence="7" id="KW-1133">Transmembrane helix</keyword>
<dbReference type="OrthoDB" id="6111975at2"/>
<dbReference type="CDD" id="cd14014">
    <property type="entry name" value="STKc_PknB_like"/>
    <property type="match status" value="1"/>
</dbReference>
<feature type="domain" description="Protein kinase" evidence="8">
    <location>
        <begin position="130"/>
        <end position="393"/>
    </location>
</feature>
<evidence type="ECO:0000259" key="8">
    <source>
        <dbReference type="PROSITE" id="PS50011"/>
    </source>
</evidence>
<organism evidence="9 10">
    <name type="scientific">Kolteria novifilia</name>
    <dbReference type="NCBI Taxonomy" id="2527975"/>
    <lineage>
        <taxon>Bacteria</taxon>
        <taxon>Pseudomonadati</taxon>
        <taxon>Planctomycetota</taxon>
        <taxon>Planctomycetia</taxon>
        <taxon>Kolteriales</taxon>
        <taxon>Kolteriaceae</taxon>
        <taxon>Kolteria</taxon>
    </lineage>
</organism>
<keyword evidence="4 5" id="KW-0067">ATP-binding</keyword>
<evidence type="ECO:0000313" key="10">
    <source>
        <dbReference type="Proteomes" id="UP000317093"/>
    </source>
</evidence>
<feature type="transmembrane region" description="Helical" evidence="7">
    <location>
        <begin position="408"/>
        <end position="428"/>
    </location>
</feature>
<keyword evidence="2 5" id="KW-0547">Nucleotide-binding</keyword>
<sequence>MRDNEGHPKSARWQAIAACVDDYEQHRGASPRDLRPIAEQAGVDHRLAALEELIRVDLEFRVNQSEEVRLEDYFETYPELAKGSLTLEDLRKVVQTTLERRDGLAHRALEASNASGTDGESAEIANGDRYRILRELGAGGMGTVYLAEDRRLGRKVALKIPNIPDHDGEEMEERFHREARAAALLRHPNICPVHDVGVLNEIPYLTMAYIEGRPLSEICAQGERMPAELAARLVRSVALALHDAHEQGIIHRDLKPANIMVDSRGEPIVTDFGLASLVDQDDQRLTRFGAAVGTPAYMPPEHWDGSLRSSDRRSDIFSLGVIMYELLSGHLPFQGTVPDVIDQLRIKEPSFSRSAKRSIDPRLATIALRAMARRPEDRYETAADLALALKRYLDSKERSRWMRLPSRPVGIAVTGVAALLLVALTFAASNGFGARATRLPTSPGLAPVEMLGSAEEIDLTVDVQRADWKQDFFRLHSRSESVRIGDLVRITVDLDEASYLYLYWYDADARPHRLWPPSDNITHQSPVRHHTSPPTLPESELQPWHEVGSSPGTEMILALASDRPLDEGALALFEERRPKLLRDADKRAGTPEHPVAVSSQRVVRETERAPVGVVASRLGGRRVLDEDFESVLRKQFSSYSGIVFPFQDVVSGD</sequence>
<keyword evidence="1 9" id="KW-0808">Transferase</keyword>
<dbReference type="PROSITE" id="PS00108">
    <property type="entry name" value="PROTEIN_KINASE_ST"/>
    <property type="match status" value="1"/>
</dbReference>
<dbReference type="PANTHER" id="PTHR43289:SF6">
    <property type="entry name" value="SERINE_THREONINE-PROTEIN KINASE NEKL-3"/>
    <property type="match status" value="1"/>
</dbReference>
<protein>
    <submittedName>
        <fullName evidence="9">Serine/threonine-protein kinase PrkC</fullName>
        <ecNumber evidence="9">2.7.11.1</ecNumber>
    </submittedName>
</protein>
<evidence type="ECO:0000256" key="3">
    <source>
        <dbReference type="ARBA" id="ARBA00022777"/>
    </source>
</evidence>
<keyword evidence="7" id="KW-0472">Membrane</keyword>
<dbReference type="Gene3D" id="3.30.200.20">
    <property type="entry name" value="Phosphorylase Kinase, domain 1"/>
    <property type="match status" value="1"/>
</dbReference>
<dbReference type="EMBL" id="CP036279">
    <property type="protein sequence ID" value="QDU62465.1"/>
    <property type="molecule type" value="Genomic_DNA"/>
</dbReference>
<dbReference type="AlphaFoldDB" id="A0A518B662"/>
<dbReference type="GO" id="GO:0004674">
    <property type="term" value="F:protein serine/threonine kinase activity"/>
    <property type="evidence" value="ECO:0007669"/>
    <property type="project" value="UniProtKB-EC"/>
</dbReference>
<evidence type="ECO:0000256" key="1">
    <source>
        <dbReference type="ARBA" id="ARBA00022679"/>
    </source>
</evidence>
<dbReference type="SMART" id="SM00220">
    <property type="entry name" value="S_TKc"/>
    <property type="match status" value="1"/>
</dbReference>